<reference evidence="1 2" key="1">
    <citation type="submission" date="2019-06" db="EMBL/GenBank/DDBJ databases">
        <title>A chromosome-scale genome assembly of the striped catfish, Pangasianodon hypophthalmus.</title>
        <authorList>
            <person name="Wen M."/>
            <person name="Zahm M."/>
            <person name="Roques C."/>
            <person name="Cabau C."/>
            <person name="Klopp C."/>
            <person name="Donnadieu C."/>
            <person name="Jouanno E."/>
            <person name="Avarre J.-C."/>
            <person name="Campet M."/>
            <person name="Ha T.T.T."/>
            <person name="Dugue R."/>
            <person name="Lampietro C."/>
            <person name="Louis A."/>
            <person name="Herpin A."/>
            <person name="Echchiki A."/>
            <person name="Berthelot C."/>
            <person name="Parey E."/>
            <person name="Roest-Crollius H."/>
            <person name="Braasch I."/>
            <person name="Postlethwait J."/>
            <person name="Bobe J."/>
            <person name="Montfort J."/>
            <person name="Bouchez O."/>
            <person name="Begum T."/>
            <person name="Schartl M."/>
            <person name="Guiguen Y."/>
        </authorList>
    </citation>
    <scope>NUCLEOTIDE SEQUENCE [LARGE SCALE GENOMIC DNA]</scope>
    <source>
        <strain evidence="1 2">Indonesia</strain>
        <tissue evidence="1">Blood</tissue>
    </source>
</reference>
<comment type="caution">
    <text evidence="1">The sequence shown here is derived from an EMBL/GenBank/DDBJ whole genome shotgun (WGS) entry which is preliminary data.</text>
</comment>
<sequence length="67" mass="7255">MWISVNCTSVNSLRAEVCSVRTSHVPKKPVNVDACDILRQDAPSGVSSEEVAMPFSCSAEEKVLSCR</sequence>
<evidence type="ECO:0000313" key="1">
    <source>
        <dbReference type="EMBL" id="KAB5565575.1"/>
    </source>
</evidence>
<proteinExistence type="predicted"/>
<dbReference type="Proteomes" id="UP000327468">
    <property type="component" value="Chromosome 9"/>
</dbReference>
<gene>
    <name evidence="1" type="ORF">PHYPO_G00243170</name>
</gene>
<keyword evidence="2" id="KW-1185">Reference proteome</keyword>
<name>A0A5N5ND90_PANHP</name>
<organism evidence="1 2">
    <name type="scientific">Pangasianodon hypophthalmus</name>
    <name type="common">Striped catfish</name>
    <name type="synonym">Helicophagus hypophthalmus</name>
    <dbReference type="NCBI Taxonomy" id="310915"/>
    <lineage>
        <taxon>Eukaryota</taxon>
        <taxon>Metazoa</taxon>
        <taxon>Chordata</taxon>
        <taxon>Craniata</taxon>
        <taxon>Vertebrata</taxon>
        <taxon>Euteleostomi</taxon>
        <taxon>Actinopterygii</taxon>
        <taxon>Neopterygii</taxon>
        <taxon>Teleostei</taxon>
        <taxon>Ostariophysi</taxon>
        <taxon>Siluriformes</taxon>
        <taxon>Pangasiidae</taxon>
        <taxon>Pangasianodon</taxon>
    </lineage>
</organism>
<accession>A0A5N5ND90</accession>
<dbReference type="AlphaFoldDB" id="A0A5N5ND90"/>
<dbReference type="EMBL" id="VFJC01000010">
    <property type="protein sequence ID" value="KAB5565575.1"/>
    <property type="molecule type" value="Genomic_DNA"/>
</dbReference>
<protein>
    <submittedName>
        <fullName evidence="1">Uncharacterized protein</fullName>
    </submittedName>
</protein>
<evidence type="ECO:0000313" key="2">
    <source>
        <dbReference type="Proteomes" id="UP000327468"/>
    </source>
</evidence>